<dbReference type="InterPro" id="IPR036188">
    <property type="entry name" value="FAD/NAD-bd_sf"/>
</dbReference>
<dbReference type="UniPathway" id="UPA00653"/>
<dbReference type="AlphaFoldDB" id="U1GV67"/>
<evidence type="ECO:0000256" key="15">
    <source>
        <dbReference type="ARBA" id="ARBA00023063"/>
    </source>
</evidence>
<evidence type="ECO:0000256" key="12">
    <source>
        <dbReference type="ARBA" id="ARBA00023002"/>
    </source>
</evidence>
<dbReference type="PRINTS" id="PR00368">
    <property type="entry name" value="FADPNR"/>
</dbReference>
<evidence type="ECO:0000256" key="1">
    <source>
        <dbReference type="ARBA" id="ARBA00001929"/>
    </source>
</evidence>
<comment type="pathway">
    <text evidence="4">Nitrogen metabolism; nitrate reduction (assimilation).</text>
</comment>
<dbReference type="Pfam" id="PF00355">
    <property type="entry name" value="Rieske"/>
    <property type="match status" value="1"/>
</dbReference>
<dbReference type="PROSITE" id="PS51296">
    <property type="entry name" value="RIESKE"/>
    <property type="match status" value="1"/>
</dbReference>
<evidence type="ECO:0000256" key="19">
    <source>
        <dbReference type="ARBA" id="ARBA00066907"/>
    </source>
</evidence>
<keyword evidence="14" id="KW-0411">Iron-sulfur</keyword>
<comment type="cofactor">
    <cofactor evidence="3">
        <name>FAD</name>
        <dbReference type="ChEBI" id="CHEBI:57692"/>
    </cofactor>
</comment>
<evidence type="ECO:0000313" key="23">
    <source>
        <dbReference type="EMBL" id="ERF76368.1"/>
    </source>
</evidence>
<dbReference type="InterPro" id="IPR052034">
    <property type="entry name" value="NasD-like"/>
</dbReference>
<dbReference type="Pfam" id="PF01077">
    <property type="entry name" value="NIR_SIR"/>
    <property type="match status" value="1"/>
</dbReference>
<dbReference type="GO" id="GO:0051537">
    <property type="term" value="F:2 iron, 2 sulfur cluster binding"/>
    <property type="evidence" value="ECO:0007669"/>
    <property type="project" value="UniProtKB-KW"/>
</dbReference>
<dbReference type="EMBL" id="KE720765">
    <property type="protein sequence ID" value="ERF76368.1"/>
    <property type="molecule type" value="Genomic_DNA"/>
</dbReference>
<keyword evidence="15" id="KW-0534">Nitrate assimilation</keyword>
<evidence type="ECO:0000256" key="7">
    <source>
        <dbReference type="ARBA" id="ARBA00022617"/>
    </source>
</evidence>
<dbReference type="Gene3D" id="2.102.10.10">
    <property type="entry name" value="Rieske [2Fe-2S] iron-sulphur domain"/>
    <property type="match status" value="1"/>
</dbReference>
<dbReference type="SUPFAM" id="SSF55124">
    <property type="entry name" value="Nitrite/Sulfite reductase N-terminal domain-like"/>
    <property type="match status" value="1"/>
</dbReference>
<dbReference type="InterPro" id="IPR006067">
    <property type="entry name" value="NO2/SO3_Rdtase_4Fe4S_dom"/>
</dbReference>
<feature type="compositionally biased region" description="Basic and acidic residues" evidence="21">
    <location>
        <begin position="392"/>
        <end position="413"/>
    </location>
</feature>
<evidence type="ECO:0000256" key="8">
    <source>
        <dbReference type="ARBA" id="ARBA00022630"/>
    </source>
</evidence>
<sequence>MSWATSSPGMAVSKEPPNGHSGEENDSNKYPKPSSERKKIVVVGLGMVGIAFIEKLMKLDSKRREYNVVVIGEEPHLAYNRVGLTSFFQHRKVENLYLNPKEWYSNVPEGSLNYHLNTLVTEIKPEEKVVLTSAGDTVSYDILVLATGSDALLPKHTPGHNARGVFVYRTIEDLEKLIAFAATVKGTTGAVVGGGLLGLEAAKAMMDLGEFKSVKLIERNRWVLSRQLDGDAGGMVVDLVRQLGLDVLLSKRVGKIQVDDNNSVKGVIFEDGEQMNCTCLMFAIGIKARDELARKAGIKCADRGGGIVIDNHLQTSHPDIYAIGECASWESQSFGLIAPCIEMADVLSFNLTQAKIHSPRTFKRPDLSTKLKLLGVEVASFGDFFADRDGPKDLPVRRHGKKEGMVNGDDKVKSMTNGPPPPPVKALSYKDPFQAVYKKYLFTLDGKYLLGGMMIGDTKDYVKLVPMVKNQKALDVPPAQFILGASKEGEDDGGDLDDTTQICSCHNVTKGDVANAVKDGSCKSIGDVKSCTKAGTGCGGCMPLVQSIFNSAMKDMGAEVLNHLCPHFAYSRADLFNIIYVKKLKDFAAIMKEAGKDPDSLGCEVCKPTLGSILASLYNKHVVDKPLHGLQDTNDKYLGNIQRNGTFSVIPRVTGGEITADRLITIGTVAKKYGLYCKITGGQRIDMFGAKKQDLIDIWTELVNAGMESGHAYAKSLRTVKSCVGSTWCRFGIGDSVGMAVRLEERYKSIRAPHKIKGGVSGCVRECAEAQNKDFGLIATEKGFNLFVGGNGGATPRHSELLAKDVPPDDVIPILDRYLMFYIRTADRLQRTARWVEQLPGGIKYLQKVILEDSLGICAELEKQMQELVGTFFCEWTEVINDPERRKAFQQFGNTDENMEPAIEKVSERGQVRPTYWAKASATDDFKNTKWSSLTWQPIVTADKFPDLPSGSSHTVKRGDTQLAVFKIRGKYYASQQMCPHRRAFALSDGLLGEIKPSEDCKESKLYVSCPMHKRNYQLNNESGAAEPTAGSCSNDPAMSIATFEAEERDDGYVYLKLPPVQELDSVLGTTKWTVKTHETTDPFQSLDKKLGLKKGLRGTKIGSMSGPSRMNDWMDVAGGYAAKEKIDQEKRRVLKDASEEERRRDNGDSKVIIIKKAGHHVYLDGWEEFNEVMRDEMEDVRRREERGR</sequence>
<dbReference type="PROSITE" id="PS00365">
    <property type="entry name" value="NIR_SIR"/>
    <property type="match status" value="1"/>
</dbReference>
<keyword evidence="10" id="KW-0479">Metal-binding</keyword>
<protein>
    <recommendedName>
        <fullName evidence="20">Nitrite reductase [NAD(P)H]</fullName>
        <ecNumber evidence="19">1.7.1.4</ecNumber>
    </recommendedName>
</protein>
<dbReference type="PANTHER" id="PTHR43809">
    <property type="entry name" value="NITRITE REDUCTASE (NADH) LARGE SUBUNIT"/>
    <property type="match status" value="1"/>
</dbReference>
<evidence type="ECO:0000256" key="2">
    <source>
        <dbReference type="ARBA" id="ARBA00001966"/>
    </source>
</evidence>
<proteinExistence type="inferred from homology"/>
<keyword evidence="24" id="KW-1185">Reference proteome</keyword>
<dbReference type="SUPFAM" id="SSF51905">
    <property type="entry name" value="FAD/NAD(P)-binding domain"/>
    <property type="match status" value="2"/>
</dbReference>
<keyword evidence="13" id="KW-0408">Iron</keyword>
<keyword evidence="8" id="KW-0285">Flavoprotein</keyword>
<dbReference type="GO" id="GO:0042128">
    <property type="term" value="P:nitrate assimilation"/>
    <property type="evidence" value="ECO:0007669"/>
    <property type="project" value="UniProtKB-UniPathway"/>
</dbReference>
<keyword evidence="9" id="KW-0001">2Fe-2S</keyword>
<dbReference type="InterPro" id="IPR023753">
    <property type="entry name" value="FAD/NAD-binding_dom"/>
</dbReference>
<evidence type="ECO:0000259" key="22">
    <source>
        <dbReference type="PROSITE" id="PS51296"/>
    </source>
</evidence>
<evidence type="ECO:0000256" key="4">
    <source>
        <dbReference type="ARBA" id="ARBA00005096"/>
    </source>
</evidence>
<dbReference type="InterPro" id="IPR012748">
    <property type="entry name" value="Rieske-like_NirD"/>
</dbReference>
<dbReference type="InterPro" id="IPR005117">
    <property type="entry name" value="NiRdtase/SiRdtase_haem-b_fer"/>
</dbReference>
<comment type="catalytic activity">
    <reaction evidence="18">
        <text>NH4(+) + 3 NADP(+) + 2 H2O = nitrite + 3 NADPH + 5 H(+)</text>
        <dbReference type="Rhea" id="RHEA:24632"/>
        <dbReference type="ChEBI" id="CHEBI:15377"/>
        <dbReference type="ChEBI" id="CHEBI:15378"/>
        <dbReference type="ChEBI" id="CHEBI:16301"/>
        <dbReference type="ChEBI" id="CHEBI:28938"/>
        <dbReference type="ChEBI" id="CHEBI:57783"/>
        <dbReference type="ChEBI" id="CHEBI:58349"/>
        <dbReference type="EC" id="1.7.1.4"/>
    </reaction>
</comment>
<comment type="catalytic activity">
    <reaction evidence="17">
        <text>NH4(+) + 3 NAD(+) + 2 H2O = nitrite + 3 NADH + 5 H(+)</text>
        <dbReference type="Rhea" id="RHEA:24628"/>
        <dbReference type="ChEBI" id="CHEBI:15377"/>
        <dbReference type="ChEBI" id="CHEBI:15378"/>
        <dbReference type="ChEBI" id="CHEBI:16301"/>
        <dbReference type="ChEBI" id="CHEBI:28938"/>
        <dbReference type="ChEBI" id="CHEBI:57540"/>
        <dbReference type="ChEBI" id="CHEBI:57945"/>
        <dbReference type="EC" id="1.7.1.4"/>
    </reaction>
</comment>
<feature type="region of interest" description="Disordered" evidence="21">
    <location>
        <begin position="392"/>
        <end position="425"/>
    </location>
</feature>
<dbReference type="EC" id="1.7.1.4" evidence="19"/>
<evidence type="ECO:0000256" key="18">
    <source>
        <dbReference type="ARBA" id="ARBA00051413"/>
    </source>
</evidence>
<dbReference type="InterPro" id="IPR036922">
    <property type="entry name" value="Rieske_2Fe-2S_sf"/>
</dbReference>
<dbReference type="InterPro" id="IPR017941">
    <property type="entry name" value="Rieske_2Fe-2S"/>
</dbReference>
<dbReference type="Pfam" id="PF07992">
    <property type="entry name" value="Pyr_redox_2"/>
    <property type="match status" value="1"/>
</dbReference>
<dbReference type="Proteomes" id="UP000019373">
    <property type="component" value="Unassembled WGS sequence"/>
</dbReference>
<dbReference type="OMA" id="MWGGVTN"/>
<dbReference type="GO" id="GO:0020037">
    <property type="term" value="F:heme binding"/>
    <property type="evidence" value="ECO:0007669"/>
    <property type="project" value="InterPro"/>
</dbReference>
<dbReference type="OrthoDB" id="432169at2759"/>
<dbReference type="InterPro" id="IPR006066">
    <property type="entry name" value="NO2/SO3_Rdtase_FeS/sirohaem_BS"/>
</dbReference>
<comment type="similarity">
    <text evidence="5">Belongs to the nitrite and sulfite reductase 4Fe-4S domain family.</text>
</comment>
<evidence type="ECO:0000256" key="10">
    <source>
        <dbReference type="ARBA" id="ARBA00022723"/>
    </source>
</evidence>
<dbReference type="eggNOG" id="KOG1336">
    <property type="taxonomic scope" value="Eukaryota"/>
</dbReference>
<evidence type="ECO:0000256" key="13">
    <source>
        <dbReference type="ARBA" id="ARBA00023004"/>
    </source>
</evidence>
<evidence type="ECO:0000256" key="11">
    <source>
        <dbReference type="ARBA" id="ARBA00022827"/>
    </source>
</evidence>
<comment type="cofactor">
    <cofactor evidence="16">
        <name>[2Fe-2S] cluster</name>
        <dbReference type="ChEBI" id="CHEBI:190135"/>
    </cofactor>
</comment>
<dbReference type="Pfam" id="PF03460">
    <property type="entry name" value="NIR_SIR_ferr"/>
    <property type="match status" value="1"/>
</dbReference>
<accession>U1GV67</accession>
<dbReference type="CDD" id="cd19944">
    <property type="entry name" value="NirB_Fer2_BFD-like_2"/>
    <property type="match status" value="1"/>
</dbReference>
<evidence type="ECO:0000256" key="21">
    <source>
        <dbReference type="SAM" id="MobiDB-lite"/>
    </source>
</evidence>
<dbReference type="InterPro" id="IPR007419">
    <property type="entry name" value="BFD-like_2Fe2S-bd_dom"/>
</dbReference>
<dbReference type="PRINTS" id="PR00397">
    <property type="entry name" value="SIROHAEM"/>
</dbReference>
<dbReference type="SUPFAM" id="SSF56014">
    <property type="entry name" value="Nitrite and sulphite reductase 4Fe-4S domain-like"/>
    <property type="match status" value="1"/>
</dbReference>
<dbReference type="GO" id="GO:0051539">
    <property type="term" value="F:4 iron, 4 sulfur cluster binding"/>
    <property type="evidence" value="ECO:0007669"/>
    <property type="project" value="UniProtKB-KW"/>
</dbReference>
<feature type="domain" description="Rieske" evidence="22">
    <location>
        <begin position="936"/>
        <end position="1056"/>
    </location>
</feature>
<dbReference type="Gene3D" id="3.90.480.20">
    <property type="match status" value="1"/>
</dbReference>
<dbReference type="RefSeq" id="XP_007786292.1">
    <property type="nucleotide sequence ID" value="XM_007788102.1"/>
</dbReference>
<dbReference type="Gene3D" id="3.50.50.60">
    <property type="entry name" value="FAD/NAD(P)-binding domain"/>
    <property type="match status" value="2"/>
</dbReference>
<dbReference type="GO" id="GO:0046872">
    <property type="term" value="F:metal ion binding"/>
    <property type="evidence" value="ECO:0007669"/>
    <property type="project" value="UniProtKB-KW"/>
</dbReference>
<keyword evidence="12" id="KW-0560">Oxidoreductase</keyword>
<dbReference type="SUPFAM" id="SSF50022">
    <property type="entry name" value="ISP domain"/>
    <property type="match status" value="1"/>
</dbReference>
<dbReference type="Gene3D" id="3.30.413.10">
    <property type="entry name" value="Sulfite Reductase Hemoprotein, domain 1"/>
    <property type="match status" value="1"/>
</dbReference>
<feature type="compositionally biased region" description="Basic and acidic residues" evidence="21">
    <location>
        <begin position="21"/>
        <end position="35"/>
    </location>
</feature>
<dbReference type="NCBIfam" id="TIGR02378">
    <property type="entry name" value="nirD_assim_sml"/>
    <property type="match status" value="1"/>
</dbReference>
<dbReference type="GeneID" id="19241963"/>
<dbReference type="InterPro" id="IPR036136">
    <property type="entry name" value="Nit/Sulf_reduc_fer-like_dom_sf"/>
</dbReference>
<gene>
    <name evidence="23" type="ORF">EPUS_07075</name>
</gene>
<feature type="region of interest" description="Disordered" evidence="21">
    <location>
        <begin position="1"/>
        <end position="35"/>
    </location>
</feature>
<dbReference type="PANTHER" id="PTHR43809:SF1">
    <property type="entry name" value="NITRITE REDUCTASE (NADH) LARGE SUBUNIT"/>
    <property type="match status" value="1"/>
</dbReference>
<evidence type="ECO:0000256" key="20">
    <source>
        <dbReference type="ARBA" id="ARBA00070300"/>
    </source>
</evidence>
<dbReference type="HOGENOM" id="CLU_003291_0_0_1"/>
<comment type="cofactor">
    <cofactor evidence="1">
        <name>siroheme</name>
        <dbReference type="ChEBI" id="CHEBI:60052"/>
    </cofactor>
</comment>
<evidence type="ECO:0000256" key="9">
    <source>
        <dbReference type="ARBA" id="ARBA00022714"/>
    </source>
</evidence>
<dbReference type="Gene3D" id="1.10.10.1100">
    <property type="entry name" value="BFD-like [2Fe-2S]-binding domain"/>
    <property type="match status" value="1"/>
</dbReference>
<evidence type="ECO:0000313" key="24">
    <source>
        <dbReference type="Proteomes" id="UP000019373"/>
    </source>
</evidence>
<dbReference type="CDD" id="cd03529">
    <property type="entry name" value="Rieske_NirD"/>
    <property type="match status" value="1"/>
</dbReference>
<dbReference type="FunFam" id="1.10.10.1100:FF:000002">
    <property type="entry name" value="Nitrite reductase large subunit"/>
    <property type="match status" value="1"/>
</dbReference>
<dbReference type="InterPro" id="IPR041854">
    <property type="entry name" value="BFD-like_2Fe2S-bd_dom_sf"/>
</dbReference>
<evidence type="ECO:0000256" key="17">
    <source>
        <dbReference type="ARBA" id="ARBA00050114"/>
    </source>
</evidence>
<reference evidence="24" key="1">
    <citation type="journal article" date="2014" name="BMC Genomics">
        <title>Genome characteristics reveal the impact of lichenization on lichen-forming fungus Endocarpon pusillum Hedwig (Verrucariales, Ascomycota).</title>
        <authorList>
            <person name="Wang Y.-Y."/>
            <person name="Liu B."/>
            <person name="Zhang X.-Y."/>
            <person name="Zhou Q.-M."/>
            <person name="Zhang T."/>
            <person name="Li H."/>
            <person name="Yu Y.-F."/>
            <person name="Zhang X.-L."/>
            <person name="Hao X.-Y."/>
            <person name="Wang M."/>
            <person name="Wang L."/>
            <person name="Wei J.-C."/>
        </authorList>
    </citation>
    <scope>NUCLEOTIDE SEQUENCE [LARGE SCALE GENOMIC DNA]</scope>
    <source>
        <strain evidence="24">Z07020 / HMAS-L-300199</strain>
    </source>
</reference>
<evidence type="ECO:0000256" key="5">
    <source>
        <dbReference type="ARBA" id="ARBA00010429"/>
    </source>
</evidence>
<evidence type="ECO:0000256" key="6">
    <source>
        <dbReference type="ARBA" id="ARBA00022485"/>
    </source>
</evidence>
<keyword evidence="6" id="KW-0004">4Fe-4S</keyword>
<organism evidence="23 24">
    <name type="scientific">Endocarpon pusillum (strain Z07020 / HMAS-L-300199)</name>
    <name type="common">Lichen-forming fungus</name>
    <dbReference type="NCBI Taxonomy" id="1263415"/>
    <lineage>
        <taxon>Eukaryota</taxon>
        <taxon>Fungi</taxon>
        <taxon>Dikarya</taxon>
        <taxon>Ascomycota</taxon>
        <taxon>Pezizomycotina</taxon>
        <taxon>Eurotiomycetes</taxon>
        <taxon>Chaetothyriomycetidae</taxon>
        <taxon>Verrucariales</taxon>
        <taxon>Verrucariaceae</taxon>
        <taxon>Endocarpon</taxon>
    </lineage>
</organism>
<keyword evidence="7" id="KW-0349">Heme</keyword>
<dbReference type="GO" id="GO:0015980">
    <property type="term" value="P:energy derivation by oxidation of organic compounds"/>
    <property type="evidence" value="ECO:0007669"/>
    <property type="project" value="UniProtKB-ARBA"/>
</dbReference>
<evidence type="ECO:0000256" key="16">
    <source>
        <dbReference type="ARBA" id="ARBA00034078"/>
    </source>
</evidence>
<dbReference type="GO" id="GO:0008942">
    <property type="term" value="F:nitrite reductase [NAD(P)H] activity"/>
    <property type="evidence" value="ECO:0007669"/>
    <property type="project" value="UniProtKB-EC"/>
</dbReference>
<dbReference type="InterPro" id="IPR045854">
    <property type="entry name" value="NO2/SO3_Rdtase_4Fe4S_sf"/>
</dbReference>
<dbReference type="Pfam" id="PF04324">
    <property type="entry name" value="Fer2_BFD"/>
    <property type="match status" value="1"/>
</dbReference>
<comment type="cofactor">
    <cofactor evidence="2">
        <name>[4Fe-4S] cluster</name>
        <dbReference type="ChEBI" id="CHEBI:49883"/>
    </cofactor>
</comment>
<keyword evidence="11" id="KW-0274">FAD</keyword>
<dbReference type="FunFam" id="3.30.413.10:FF:000007">
    <property type="entry name" value="Nitrite reductase [NAD(P)H] large subunit"/>
    <property type="match status" value="1"/>
</dbReference>
<evidence type="ECO:0000256" key="3">
    <source>
        <dbReference type="ARBA" id="ARBA00001974"/>
    </source>
</evidence>
<evidence type="ECO:0000256" key="14">
    <source>
        <dbReference type="ARBA" id="ARBA00023014"/>
    </source>
</evidence>
<dbReference type="PRINTS" id="PR00411">
    <property type="entry name" value="PNDRDTASEI"/>
</dbReference>
<name>U1GV67_ENDPU</name>